<dbReference type="AlphaFoldDB" id="A0A934KEW6"/>
<reference evidence="1 2" key="1">
    <citation type="submission" date="2020-10" db="EMBL/GenBank/DDBJ databases">
        <title>Ca. Dormibacterota MAGs.</title>
        <authorList>
            <person name="Montgomery K."/>
        </authorList>
    </citation>
    <scope>NUCLEOTIDE SEQUENCE [LARGE SCALE GENOMIC DNA]</scope>
    <source>
        <strain evidence="1">Mitchell_Peninsula_5</strain>
    </source>
</reference>
<gene>
    <name evidence="1" type="ORF">JF887_11480</name>
</gene>
<comment type="caution">
    <text evidence="1">The sequence shown here is derived from an EMBL/GenBank/DDBJ whole genome shotgun (WGS) entry which is preliminary data.</text>
</comment>
<protein>
    <submittedName>
        <fullName evidence="1">Uncharacterized protein</fullName>
    </submittedName>
</protein>
<dbReference type="Proteomes" id="UP000614410">
    <property type="component" value="Unassembled WGS sequence"/>
</dbReference>
<dbReference type="EMBL" id="JAEKNN010000054">
    <property type="protein sequence ID" value="MBJ7610033.1"/>
    <property type="molecule type" value="Genomic_DNA"/>
</dbReference>
<evidence type="ECO:0000313" key="2">
    <source>
        <dbReference type="Proteomes" id="UP000614410"/>
    </source>
</evidence>
<accession>A0A934KEW6</accession>
<sequence>MSDKIPNYGLGQGPVYWSGQPVWHTAGEVGVVLVDPTVKVPVRVSFAGPGNAGTATFGGQASVIIDRAPGRWAYASQTFVPSVAGCWTLRAVFGATTVLVHFTVVDGPPPPG</sequence>
<name>A0A934KEW6_9BACT</name>
<proteinExistence type="predicted"/>
<evidence type="ECO:0000313" key="1">
    <source>
        <dbReference type="EMBL" id="MBJ7610033.1"/>
    </source>
</evidence>
<organism evidence="1 2">
    <name type="scientific">Candidatus Amunia macphersoniae</name>
    <dbReference type="NCBI Taxonomy" id="3127014"/>
    <lineage>
        <taxon>Bacteria</taxon>
        <taxon>Bacillati</taxon>
        <taxon>Candidatus Dormiibacterota</taxon>
        <taxon>Candidatus Dormibacteria</taxon>
        <taxon>Candidatus Aeolococcales</taxon>
        <taxon>Candidatus Aeolococcaceae</taxon>
        <taxon>Candidatus Amunia</taxon>
    </lineage>
</organism>